<name>A0A176YYH4_9BRAD</name>
<dbReference type="AlphaFoldDB" id="A0A176YYH4"/>
<evidence type="ECO:0000313" key="3">
    <source>
        <dbReference type="Proteomes" id="UP000076959"/>
    </source>
</evidence>
<evidence type="ECO:0000256" key="1">
    <source>
        <dbReference type="SAM" id="MobiDB-lite"/>
    </source>
</evidence>
<protein>
    <submittedName>
        <fullName evidence="2">Uncharacterized protein</fullName>
    </submittedName>
</protein>
<dbReference type="EMBL" id="LUUB01000045">
    <property type="protein sequence ID" value="OAF11832.1"/>
    <property type="molecule type" value="Genomic_DNA"/>
</dbReference>
<evidence type="ECO:0000313" key="2">
    <source>
        <dbReference type="EMBL" id="OAF11832.1"/>
    </source>
</evidence>
<sequence length="69" mass="7775">MVPAEKPARHWRRRDIFGVAVRNTNPRRIRRYAKLVENVLPFDDPVARGTKKPLATRPAAKPGSKTDAG</sequence>
<organism evidence="2 3">
    <name type="scientific">Bradyrhizobium centrolobii</name>
    <dbReference type="NCBI Taxonomy" id="1505087"/>
    <lineage>
        <taxon>Bacteria</taxon>
        <taxon>Pseudomonadati</taxon>
        <taxon>Pseudomonadota</taxon>
        <taxon>Alphaproteobacteria</taxon>
        <taxon>Hyphomicrobiales</taxon>
        <taxon>Nitrobacteraceae</taxon>
        <taxon>Bradyrhizobium</taxon>
    </lineage>
</organism>
<proteinExistence type="predicted"/>
<feature type="region of interest" description="Disordered" evidence="1">
    <location>
        <begin position="44"/>
        <end position="69"/>
    </location>
</feature>
<keyword evidence="3" id="KW-1185">Reference proteome</keyword>
<reference evidence="2 3" key="1">
    <citation type="submission" date="2016-03" db="EMBL/GenBank/DDBJ databases">
        <title>Draft Genome Sequence of the Strain BR 10245 (Bradyrhizobium sp.) isolated from nodules of Centrolobium paraense.</title>
        <authorList>
            <person name="Simoes-Araujo J.L.Sr."/>
            <person name="Barauna A.C."/>
            <person name="Silva K."/>
            <person name="Zilli J.E."/>
        </authorList>
    </citation>
    <scope>NUCLEOTIDE SEQUENCE [LARGE SCALE GENOMIC DNA]</scope>
    <source>
        <strain evidence="2 3">BR 10245</strain>
    </source>
</reference>
<gene>
    <name evidence="2" type="ORF">AYJ54_08285</name>
</gene>
<comment type="caution">
    <text evidence="2">The sequence shown here is derived from an EMBL/GenBank/DDBJ whole genome shotgun (WGS) entry which is preliminary data.</text>
</comment>
<dbReference type="Proteomes" id="UP000076959">
    <property type="component" value="Unassembled WGS sequence"/>
</dbReference>
<accession>A0A176YYH4</accession>